<dbReference type="OMA" id="DMKIESF"/>
<dbReference type="InterPro" id="IPR001623">
    <property type="entry name" value="DnaJ_domain"/>
</dbReference>
<keyword evidence="3" id="KW-1185">Reference proteome</keyword>
<dbReference type="PANTHER" id="PTHR44094">
    <property type="entry name" value="DNAJ HEAT SHOCK N-TERMINAL DOMAIN-CONTAINING PROTEIN"/>
    <property type="match status" value="1"/>
</dbReference>
<dbReference type="Gramene" id="ABO99855">
    <property type="protein sequence ID" value="ABO99855"/>
    <property type="gene ID" value="OSTLU_5621"/>
</dbReference>
<dbReference type="PRINTS" id="PR00625">
    <property type="entry name" value="JDOMAIN"/>
</dbReference>
<dbReference type="Proteomes" id="UP000001568">
    <property type="component" value="Chromosome 15"/>
</dbReference>
<dbReference type="AlphaFoldDB" id="A4S843"/>
<dbReference type="PROSITE" id="PS00636">
    <property type="entry name" value="DNAJ_1"/>
    <property type="match status" value="1"/>
</dbReference>
<dbReference type="STRING" id="436017.A4S843"/>
<feature type="non-terminal residue" evidence="2">
    <location>
        <position position="323"/>
    </location>
</feature>
<proteinExistence type="predicted"/>
<evidence type="ECO:0000313" key="3">
    <source>
        <dbReference type="Proteomes" id="UP000001568"/>
    </source>
</evidence>
<dbReference type="SMART" id="SM00271">
    <property type="entry name" value="DnaJ"/>
    <property type="match status" value="1"/>
</dbReference>
<feature type="non-terminal residue" evidence="2">
    <location>
        <position position="1"/>
    </location>
</feature>
<dbReference type="InterPro" id="IPR026894">
    <property type="entry name" value="DnaJ_X"/>
</dbReference>
<dbReference type="Pfam" id="PF14308">
    <property type="entry name" value="DnaJ-X"/>
    <property type="match status" value="1"/>
</dbReference>
<dbReference type="InterPro" id="IPR052423">
    <property type="entry name" value="EMIR"/>
</dbReference>
<dbReference type="eggNOG" id="KOG0691">
    <property type="taxonomic scope" value="Eukaryota"/>
</dbReference>
<dbReference type="InterPro" id="IPR036869">
    <property type="entry name" value="J_dom_sf"/>
</dbReference>
<protein>
    <recommendedName>
        <fullName evidence="1">J domain-containing protein</fullName>
    </recommendedName>
</protein>
<reference evidence="2 3" key="1">
    <citation type="journal article" date="2007" name="Proc. Natl. Acad. Sci. U.S.A.">
        <title>The tiny eukaryote Ostreococcus provides genomic insights into the paradox of plankton speciation.</title>
        <authorList>
            <person name="Palenik B."/>
            <person name="Grimwood J."/>
            <person name="Aerts A."/>
            <person name="Rouze P."/>
            <person name="Salamov A."/>
            <person name="Putnam N."/>
            <person name="Dupont C."/>
            <person name="Jorgensen R."/>
            <person name="Derelle E."/>
            <person name="Rombauts S."/>
            <person name="Zhou K."/>
            <person name="Otillar R."/>
            <person name="Merchant S.S."/>
            <person name="Podell S."/>
            <person name="Gaasterland T."/>
            <person name="Napoli C."/>
            <person name="Gendler K."/>
            <person name="Manuell A."/>
            <person name="Tai V."/>
            <person name="Vallon O."/>
            <person name="Piganeau G."/>
            <person name="Jancek S."/>
            <person name="Heijde M."/>
            <person name="Jabbari K."/>
            <person name="Bowler C."/>
            <person name="Lohr M."/>
            <person name="Robbens S."/>
            <person name="Werner G."/>
            <person name="Dubchak I."/>
            <person name="Pazour G.J."/>
            <person name="Ren Q."/>
            <person name="Paulsen I."/>
            <person name="Delwiche C."/>
            <person name="Schmutz J."/>
            <person name="Rokhsar D."/>
            <person name="Van de Peer Y."/>
            <person name="Moreau H."/>
            <person name="Grigoriev I.V."/>
        </authorList>
    </citation>
    <scope>NUCLEOTIDE SEQUENCE [LARGE SCALE GENOMIC DNA]</scope>
    <source>
        <strain evidence="2 3">CCE9901</strain>
    </source>
</reference>
<gene>
    <name evidence="2" type="ORF">OSTLU_5621</name>
</gene>
<dbReference type="EMBL" id="CP000595">
    <property type="protein sequence ID" value="ABO99855.1"/>
    <property type="molecule type" value="Genomic_DNA"/>
</dbReference>
<dbReference type="InterPro" id="IPR018253">
    <property type="entry name" value="DnaJ_domain_CS"/>
</dbReference>
<organism evidence="2 3">
    <name type="scientific">Ostreococcus lucimarinus (strain CCE9901)</name>
    <dbReference type="NCBI Taxonomy" id="436017"/>
    <lineage>
        <taxon>Eukaryota</taxon>
        <taxon>Viridiplantae</taxon>
        <taxon>Chlorophyta</taxon>
        <taxon>Mamiellophyceae</taxon>
        <taxon>Mamiellales</taxon>
        <taxon>Bathycoccaceae</taxon>
        <taxon>Ostreococcus</taxon>
    </lineage>
</organism>
<dbReference type="OrthoDB" id="498029at2759"/>
<name>A4S843_OSTLU</name>
<dbReference type="RefSeq" id="XP_001421562.1">
    <property type="nucleotide sequence ID" value="XM_001421525.1"/>
</dbReference>
<evidence type="ECO:0000313" key="2">
    <source>
        <dbReference type="EMBL" id="ABO99855.1"/>
    </source>
</evidence>
<dbReference type="SUPFAM" id="SSF46565">
    <property type="entry name" value="Chaperone J-domain"/>
    <property type="match status" value="1"/>
</dbReference>
<dbReference type="PANTHER" id="PTHR44094:SF8">
    <property type="entry name" value="DNAJ HEAT SHOCK N-TERMINAL DOMAIN-CONTAINING PROTEIN-RELATED"/>
    <property type="match status" value="1"/>
</dbReference>
<evidence type="ECO:0000259" key="1">
    <source>
        <dbReference type="PROSITE" id="PS50076"/>
    </source>
</evidence>
<dbReference type="Gene3D" id="1.10.287.110">
    <property type="entry name" value="DnaJ domain"/>
    <property type="match status" value="1"/>
</dbReference>
<dbReference type="Pfam" id="PF00226">
    <property type="entry name" value="DnaJ"/>
    <property type="match status" value="1"/>
</dbReference>
<accession>A4S843</accession>
<dbReference type="KEGG" id="olu:OSTLU_5621"/>
<dbReference type="CDD" id="cd06257">
    <property type="entry name" value="DnaJ"/>
    <property type="match status" value="1"/>
</dbReference>
<feature type="domain" description="J" evidence="1">
    <location>
        <begin position="4"/>
        <end position="69"/>
    </location>
</feature>
<dbReference type="GeneID" id="5005834"/>
<sequence length="323" mass="35990">RETEYYDALEVSPTATSAEIRRKYYLLARKMHPDKNPNDPTAKARFQEIGEAYQVLSDESLRRKYDARGKDALGDVPIVNPAAFFGMLFGSEQMEGFVGRLQLASLAMAGTDLTGDEQDLLQKRREARLAIKLAAMCDVYVDIDSKMGTEKERAAQFVETMRPVAQTLANASFGQIMVQKIGWVYAMEAEKFLHDPLAGTGTWLDLGLRSTGVTMQQKASKWKNKFSALKAGVNIFSTVQSSEAEVQKATNEQQANELRAKQQRDVLPHVLDALWSTSSVDIESTLRHVCSKVLHDASVAQSRRAGRAKALLYLGKMFQETKS</sequence>
<dbReference type="HOGENOM" id="CLU_025145_1_2_1"/>
<dbReference type="PROSITE" id="PS50076">
    <property type="entry name" value="DNAJ_2"/>
    <property type="match status" value="1"/>
</dbReference>